<sequence>MRPNIIATSIFAAAVGFSAAASAQTVPGSDFFQTRANEQSRAAVAAGGVYGEAGGNSAAYGYTARTRVPGSDYGRTRANEASRAAVRNEDYRGSAVSVGGASATRVPGSDYGRTIRNQKIRDTVR</sequence>
<evidence type="ECO:0000256" key="2">
    <source>
        <dbReference type="SAM" id="SignalP"/>
    </source>
</evidence>
<feature type="signal peptide" evidence="2">
    <location>
        <begin position="1"/>
        <end position="23"/>
    </location>
</feature>
<organism evidence="3 4">
    <name type="scientific">Jiella endophytica</name>
    <dbReference type="NCBI Taxonomy" id="2558362"/>
    <lineage>
        <taxon>Bacteria</taxon>
        <taxon>Pseudomonadati</taxon>
        <taxon>Pseudomonadota</taxon>
        <taxon>Alphaproteobacteria</taxon>
        <taxon>Hyphomicrobiales</taxon>
        <taxon>Aurantimonadaceae</taxon>
        <taxon>Jiella</taxon>
    </lineage>
</organism>
<keyword evidence="2" id="KW-0732">Signal</keyword>
<dbReference type="EMBL" id="SOZD01000004">
    <property type="protein sequence ID" value="TFF21741.1"/>
    <property type="molecule type" value="Genomic_DNA"/>
</dbReference>
<dbReference type="Proteomes" id="UP000298179">
    <property type="component" value="Unassembled WGS sequence"/>
</dbReference>
<keyword evidence="4" id="KW-1185">Reference proteome</keyword>
<comment type="caution">
    <text evidence="3">The sequence shown here is derived from an EMBL/GenBank/DDBJ whole genome shotgun (WGS) entry which is preliminary data.</text>
</comment>
<name>A0A4Y8RGX4_9HYPH</name>
<proteinExistence type="predicted"/>
<accession>A0A4Y8RGX4</accession>
<feature type="region of interest" description="Disordered" evidence="1">
    <location>
        <begin position="96"/>
        <end position="125"/>
    </location>
</feature>
<dbReference type="RefSeq" id="WP_134762624.1">
    <property type="nucleotide sequence ID" value="NZ_SOZD01000004.1"/>
</dbReference>
<gene>
    <name evidence="3" type="ORF">E3C22_13720</name>
</gene>
<evidence type="ECO:0000313" key="3">
    <source>
        <dbReference type="EMBL" id="TFF21741.1"/>
    </source>
</evidence>
<evidence type="ECO:0008006" key="5">
    <source>
        <dbReference type="Google" id="ProtNLM"/>
    </source>
</evidence>
<feature type="chain" id="PRO_5021426190" description="Antifreeze protein" evidence="2">
    <location>
        <begin position="24"/>
        <end position="125"/>
    </location>
</feature>
<reference evidence="3 4" key="1">
    <citation type="submission" date="2019-03" db="EMBL/GenBank/DDBJ databases">
        <title>Jiella endophytica sp. nov., a novel endophytic bacterium isolated from root of Ficus microcarpa Linn. f.</title>
        <authorList>
            <person name="Tuo L."/>
        </authorList>
    </citation>
    <scope>NUCLEOTIDE SEQUENCE [LARGE SCALE GENOMIC DNA]</scope>
    <source>
        <strain evidence="3 4">CBS5Q-3</strain>
    </source>
</reference>
<evidence type="ECO:0000313" key="4">
    <source>
        <dbReference type="Proteomes" id="UP000298179"/>
    </source>
</evidence>
<evidence type="ECO:0000256" key="1">
    <source>
        <dbReference type="SAM" id="MobiDB-lite"/>
    </source>
</evidence>
<protein>
    <recommendedName>
        <fullName evidence="5">Antifreeze protein</fullName>
    </recommendedName>
</protein>
<dbReference type="AlphaFoldDB" id="A0A4Y8RGX4"/>